<dbReference type="Gene3D" id="1.10.510.10">
    <property type="entry name" value="Transferase(Phosphotransferase) domain 1"/>
    <property type="match status" value="1"/>
</dbReference>
<name>A0A3S4ZT27_9PLAT</name>
<dbReference type="InterPro" id="IPR000719">
    <property type="entry name" value="Prot_kinase_dom"/>
</dbReference>
<evidence type="ECO:0000259" key="2">
    <source>
        <dbReference type="PROSITE" id="PS50011"/>
    </source>
</evidence>
<protein>
    <recommendedName>
        <fullName evidence="2">Protein kinase domain-containing protein</fullName>
    </recommendedName>
</protein>
<comment type="caution">
    <text evidence="3">The sequence shown here is derived from an EMBL/GenBank/DDBJ whole genome shotgun (WGS) entry which is preliminary data.</text>
</comment>
<accession>A0A3S4ZT27</accession>
<evidence type="ECO:0000313" key="4">
    <source>
        <dbReference type="Proteomes" id="UP000784294"/>
    </source>
</evidence>
<dbReference type="AlphaFoldDB" id="A0A3S4ZT27"/>
<reference evidence="3" key="1">
    <citation type="submission" date="2018-11" db="EMBL/GenBank/DDBJ databases">
        <authorList>
            <consortium name="Pathogen Informatics"/>
        </authorList>
    </citation>
    <scope>NUCLEOTIDE SEQUENCE</scope>
</reference>
<organism evidence="3 4">
    <name type="scientific">Protopolystoma xenopodis</name>
    <dbReference type="NCBI Taxonomy" id="117903"/>
    <lineage>
        <taxon>Eukaryota</taxon>
        <taxon>Metazoa</taxon>
        <taxon>Spiralia</taxon>
        <taxon>Lophotrochozoa</taxon>
        <taxon>Platyhelminthes</taxon>
        <taxon>Monogenea</taxon>
        <taxon>Polyopisthocotylea</taxon>
        <taxon>Polystomatidea</taxon>
        <taxon>Polystomatidae</taxon>
        <taxon>Protopolystoma</taxon>
    </lineage>
</organism>
<dbReference type="PROSITE" id="PS50011">
    <property type="entry name" value="PROTEIN_KINASE_DOM"/>
    <property type="match status" value="1"/>
</dbReference>
<dbReference type="PANTHER" id="PTHR11909">
    <property type="entry name" value="CASEIN KINASE-RELATED"/>
    <property type="match status" value="1"/>
</dbReference>
<dbReference type="EMBL" id="CAAALY010039965">
    <property type="protein sequence ID" value="VEL19077.1"/>
    <property type="molecule type" value="Genomic_DNA"/>
</dbReference>
<dbReference type="InterPro" id="IPR050235">
    <property type="entry name" value="CK1_Ser-Thr_kinase"/>
</dbReference>
<evidence type="ECO:0000313" key="3">
    <source>
        <dbReference type="EMBL" id="VEL19077.1"/>
    </source>
</evidence>
<dbReference type="GO" id="GO:0004672">
    <property type="term" value="F:protein kinase activity"/>
    <property type="evidence" value="ECO:0007669"/>
    <property type="project" value="InterPro"/>
</dbReference>
<keyword evidence="4" id="KW-1185">Reference proteome</keyword>
<proteinExistence type="predicted"/>
<dbReference type="OrthoDB" id="10020333at2759"/>
<feature type="domain" description="Protein kinase" evidence="2">
    <location>
        <begin position="1"/>
        <end position="178"/>
    </location>
</feature>
<dbReference type="InterPro" id="IPR011009">
    <property type="entry name" value="Kinase-like_dom_sf"/>
</dbReference>
<evidence type="ECO:0000256" key="1">
    <source>
        <dbReference type="SAM" id="MobiDB-lite"/>
    </source>
</evidence>
<dbReference type="SUPFAM" id="SSF56112">
    <property type="entry name" value="Protein kinase-like (PK-like)"/>
    <property type="match status" value="1"/>
</dbReference>
<feature type="non-terminal residue" evidence="3">
    <location>
        <position position="1"/>
    </location>
</feature>
<feature type="region of interest" description="Disordered" evidence="1">
    <location>
        <begin position="112"/>
        <end position="136"/>
    </location>
</feature>
<gene>
    <name evidence="3" type="ORF">PXEA_LOCUS12517</name>
</gene>
<dbReference type="Proteomes" id="UP000784294">
    <property type="component" value="Unassembled WGS sequence"/>
</dbReference>
<dbReference type="GO" id="GO:0005524">
    <property type="term" value="F:ATP binding"/>
    <property type="evidence" value="ECO:0007669"/>
    <property type="project" value="InterPro"/>
</dbReference>
<feature type="compositionally biased region" description="Polar residues" evidence="1">
    <location>
        <begin position="113"/>
        <end position="129"/>
    </location>
</feature>
<sequence>MRKEYMGKNLAELRRAMPNATFSLPTALRLICQCLEAVHILHASGFLHRDVKPSNFAINRLSQRDPTITCTAGSVGPVEGAVQLCDLAPREQGIVETTGELKTKASVIGSGKVNGTNSNTEVDVTSGSVRSRPPVAATSSLAKGEGLLQKKPARLDETISCASSYSSSVKGEQATGVA</sequence>